<accession>A0A7S2GWZ4</accession>
<dbReference type="PANTHER" id="PTHR11695:SF294">
    <property type="entry name" value="RETICULON-4-INTERACTING PROTEIN 1, MITOCHONDRIAL"/>
    <property type="match status" value="1"/>
</dbReference>
<protein>
    <recommendedName>
        <fullName evidence="2">Enoyl reductase (ER) domain-containing protein</fullName>
    </recommendedName>
</protein>
<keyword evidence="1" id="KW-1133">Transmembrane helix</keyword>
<dbReference type="InterPro" id="IPR013154">
    <property type="entry name" value="ADH-like_N"/>
</dbReference>
<organism evidence="3">
    <name type="scientific">Helicotheca tamesis</name>
    <dbReference type="NCBI Taxonomy" id="374047"/>
    <lineage>
        <taxon>Eukaryota</taxon>
        <taxon>Sar</taxon>
        <taxon>Stramenopiles</taxon>
        <taxon>Ochrophyta</taxon>
        <taxon>Bacillariophyta</taxon>
        <taxon>Mediophyceae</taxon>
        <taxon>Lithodesmiophycidae</taxon>
        <taxon>Lithodesmiales</taxon>
        <taxon>Lithodesmiaceae</taxon>
        <taxon>Helicotheca</taxon>
    </lineage>
</organism>
<feature type="domain" description="Enoyl reductase (ER)" evidence="2">
    <location>
        <begin position="34"/>
        <end position="363"/>
    </location>
</feature>
<dbReference type="EMBL" id="HBGV01003313">
    <property type="protein sequence ID" value="CAD9473947.1"/>
    <property type="molecule type" value="Transcribed_RNA"/>
</dbReference>
<name>A0A7S2GWZ4_9STRA</name>
<evidence type="ECO:0000259" key="2">
    <source>
        <dbReference type="SMART" id="SM00829"/>
    </source>
</evidence>
<dbReference type="PANTHER" id="PTHR11695">
    <property type="entry name" value="ALCOHOL DEHYDROGENASE RELATED"/>
    <property type="match status" value="1"/>
</dbReference>
<feature type="transmembrane region" description="Helical" evidence="1">
    <location>
        <begin position="58"/>
        <end position="81"/>
    </location>
</feature>
<dbReference type="GO" id="GO:0005739">
    <property type="term" value="C:mitochondrion"/>
    <property type="evidence" value="ECO:0007669"/>
    <property type="project" value="TreeGrafter"/>
</dbReference>
<proteinExistence type="predicted"/>
<dbReference type="InterPro" id="IPR036291">
    <property type="entry name" value="NAD(P)-bd_dom_sf"/>
</dbReference>
<evidence type="ECO:0000256" key="1">
    <source>
        <dbReference type="SAM" id="Phobius"/>
    </source>
</evidence>
<dbReference type="Pfam" id="PF13602">
    <property type="entry name" value="ADH_zinc_N_2"/>
    <property type="match status" value="1"/>
</dbReference>
<dbReference type="CDD" id="cd08267">
    <property type="entry name" value="MDR1"/>
    <property type="match status" value="1"/>
</dbReference>
<dbReference type="Gene3D" id="3.40.50.720">
    <property type="entry name" value="NAD(P)-binding Rossmann-like Domain"/>
    <property type="match status" value="1"/>
</dbReference>
<dbReference type="Gene3D" id="3.90.180.10">
    <property type="entry name" value="Medium-chain alcohol dehydrogenases, catalytic domain"/>
    <property type="match status" value="1"/>
</dbReference>
<dbReference type="InterPro" id="IPR050700">
    <property type="entry name" value="YIM1/Zinc_Alcohol_DH_Fams"/>
</dbReference>
<dbReference type="SMART" id="SM00829">
    <property type="entry name" value="PKS_ER"/>
    <property type="match status" value="1"/>
</dbReference>
<evidence type="ECO:0000313" key="3">
    <source>
        <dbReference type="EMBL" id="CAD9473947.1"/>
    </source>
</evidence>
<sequence>MSSNHKKKESVASPSSNAESMKCALVTDFAKKFGEVEDIITFSTNFPRPVLDQKKKQMIVRVLCCSIAAGDSIVLGGKIIFLRPKLPFVPGMDVCGVVEAVTDKVKDFKVGDIVAANNGFMPVGGMAEYMLVDASLAVFKPPSVDIIQAAACSSAVTSLHSVKNVKKGDRVLVLGGSGGVGSSAIRLAKNAGASFIATTSTQHAMCSSLGADEVINYNEENWWERDTFRNNPFDIVIDTVGGGNFYGKAVHVLKSNKRGGHFIAVTGDDPKPDLTTWFKAIRFLIKIPGRPLWTRIRRAKYPRFTTLMPYDETNGLAQVLALIEKGDLEIILDESSPLPFTEEGVKTAFKTQGYGHAHGKVVVKMESVQ</sequence>
<dbReference type="AlphaFoldDB" id="A0A7S2GWZ4"/>
<reference evidence="3" key="1">
    <citation type="submission" date="2021-01" db="EMBL/GenBank/DDBJ databases">
        <authorList>
            <person name="Corre E."/>
            <person name="Pelletier E."/>
            <person name="Niang G."/>
            <person name="Scheremetjew M."/>
            <person name="Finn R."/>
            <person name="Kale V."/>
            <person name="Holt S."/>
            <person name="Cochrane G."/>
            <person name="Meng A."/>
            <person name="Brown T."/>
            <person name="Cohen L."/>
        </authorList>
    </citation>
    <scope>NUCLEOTIDE SEQUENCE</scope>
    <source>
        <strain evidence="3">CCMP826</strain>
    </source>
</reference>
<keyword evidence="1" id="KW-0812">Transmembrane</keyword>
<dbReference type="InterPro" id="IPR020843">
    <property type="entry name" value="ER"/>
</dbReference>
<dbReference type="Pfam" id="PF08240">
    <property type="entry name" value="ADH_N"/>
    <property type="match status" value="1"/>
</dbReference>
<dbReference type="GO" id="GO:0016491">
    <property type="term" value="F:oxidoreductase activity"/>
    <property type="evidence" value="ECO:0007669"/>
    <property type="project" value="InterPro"/>
</dbReference>
<dbReference type="SUPFAM" id="SSF50129">
    <property type="entry name" value="GroES-like"/>
    <property type="match status" value="1"/>
</dbReference>
<dbReference type="SUPFAM" id="SSF51735">
    <property type="entry name" value="NAD(P)-binding Rossmann-fold domains"/>
    <property type="match status" value="1"/>
</dbReference>
<dbReference type="InterPro" id="IPR011032">
    <property type="entry name" value="GroES-like_sf"/>
</dbReference>
<gene>
    <name evidence="3" type="ORF">HTAM1171_LOCUS2011</name>
</gene>
<keyword evidence="1" id="KW-0472">Membrane</keyword>